<name>A0AAE9MQ46_9FLAO</name>
<evidence type="ECO:0000313" key="1">
    <source>
        <dbReference type="EMBL" id="UTD16536.1"/>
    </source>
</evidence>
<dbReference type="Proteomes" id="UP001056837">
    <property type="component" value="Chromosome"/>
</dbReference>
<dbReference type="RefSeq" id="WP_253679813.1">
    <property type="nucleotide sequence ID" value="NZ_CP050861.1"/>
</dbReference>
<dbReference type="AlphaFoldDB" id="A0AAE9MQ46"/>
<organism evidence="1 2">
    <name type="scientific">Tenacibaculum mesophilum</name>
    <dbReference type="NCBI Taxonomy" id="104268"/>
    <lineage>
        <taxon>Bacteria</taxon>
        <taxon>Pseudomonadati</taxon>
        <taxon>Bacteroidota</taxon>
        <taxon>Flavobacteriia</taxon>
        <taxon>Flavobacteriales</taxon>
        <taxon>Flavobacteriaceae</taxon>
        <taxon>Tenacibaculum</taxon>
    </lineage>
</organism>
<protein>
    <submittedName>
        <fullName evidence="1">Uncharacterized protein</fullName>
    </submittedName>
</protein>
<accession>A0AAE9MQ46</accession>
<dbReference type="EMBL" id="CP050861">
    <property type="protein sequence ID" value="UTD16536.1"/>
    <property type="molecule type" value="Genomic_DNA"/>
</dbReference>
<gene>
    <name evidence="1" type="ORF">HER15_14080</name>
</gene>
<sequence length="102" mass="11893">MCPVKIYPEGFIKSSNEKIDIQVGDIELLGTYEVTYGSQTFTELNELKFKNKVYKYDYDVLWGLSGLLYISEEIKNELEAVGITNGHFYEMPENIIRSFEYK</sequence>
<reference evidence="1" key="1">
    <citation type="submission" date="2020-04" db="EMBL/GenBank/DDBJ databases">
        <title>Tenacibaculum mesophilum bac2.</title>
        <authorList>
            <person name="Li M."/>
        </authorList>
    </citation>
    <scope>NUCLEOTIDE SEQUENCE</scope>
    <source>
        <strain evidence="1">Bac2</strain>
    </source>
</reference>
<proteinExistence type="predicted"/>
<evidence type="ECO:0000313" key="2">
    <source>
        <dbReference type="Proteomes" id="UP001056837"/>
    </source>
</evidence>